<dbReference type="Gene3D" id="3.40.630.30">
    <property type="match status" value="1"/>
</dbReference>
<keyword evidence="1" id="KW-0808">Transferase</keyword>
<dbReference type="PROSITE" id="PS51186">
    <property type="entry name" value="GNAT"/>
    <property type="match status" value="1"/>
</dbReference>
<protein>
    <recommendedName>
        <fullName evidence="5">N-acetyltransferase domain-containing protein</fullName>
    </recommendedName>
</protein>
<dbReference type="Pfam" id="PF00583">
    <property type="entry name" value="Acetyltransf_1"/>
    <property type="match status" value="1"/>
</dbReference>
<accession>A0A4Q4M8D7</accession>
<feature type="signal peptide" evidence="4">
    <location>
        <begin position="1"/>
        <end position="23"/>
    </location>
</feature>
<dbReference type="Proteomes" id="UP000292402">
    <property type="component" value="Unassembled WGS sequence"/>
</dbReference>
<evidence type="ECO:0000313" key="6">
    <source>
        <dbReference type="EMBL" id="RYN44719.1"/>
    </source>
</evidence>
<dbReference type="SUPFAM" id="SSF55729">
    <property type="entry name" value="Acyl-CoA N-acyltransferases (Nat)"/>
    <property type="match status" value="1"/>
</dbReference>
<keyword evidence="2" id="KW-0012">Acyltransferase</keyword>
<feature type="compositionally biased region" description="Basic and acidic residues" evidence="3">
    <location>
        <begin position="72"/>
        <end position="81"/>
    </location>
</feature>
<feature type="region of interest" description="Disordered" evidence="3">
    <location>
        <begin position="40"/>
        <end position="112"/>
    </location>
</feature>
<dbReference type="PANTHER" id="PTHR10908:SF0">
    <property type="entry name" value="SEROTONIN N-ACETYLTRANSFERASE"/>
    <property type="match status" value="1"/>
</dbReference>
<evidence type="ECO:0000313" key="7">
    <source>
        <dbReference type="Proteomes" id="UP000292402"/>
    </source>
</evidence>
<evidence type="ECO:0000256" key="3">
    <source>
        <dbReference type="SAM" id="MobiDB-lite"/>
    </source>
</evidence>
<feature type="domain" description="N-acetyltransferase" evidence="5">
    <location>
        <begin position="311"/>
        <end position="397"/>
    </location>
</feature>
<reference evidence="7" key="1">
    <citation type="journal article" date="2019" name="bioRxiv">
        <title>Genomics, evolutionary history and diagnostics of the Alternaria alternata species group including apple and Asian pear pathotypes.</title>
        <authorList>
            <person name="Armitage A.D."/>
            <person name="Cockerton H.M."/>
            <person name="Sreenivasaprasad S."/>
            <person name="Woodhall J.W."/>
            <person name="Lane C.R."/>
            <person name="Harrison R.J."/>
            <person name="Clarkson J.P."/>
        </authorList>
    </citation>
    <scope>NUCLEOTIDE SEQUENCE [LARGE SCALE GENOMIC DNA]</scope>
    <source>
        <strain evidence="7">FERA 1082</strain>
    </source>
</reference>
<feature type="region of interest" description="Disordered" evidence="3">
    <location>
        <begin position="157"/>
        <end position="177"/>
    </location>
</feature>
<evidence type="ECO:0000256" key="4">
    <source>
        <dbReference type="SAM" id="SignalP"/>
    </source>
</evidence>
<feature type="compositionally biased region" description="Basic and acidic residues" evidence="3">
    <location>
        <begin position="91"/>
        <end position="101"/>
    </location>
</feature>
<evidence type="ECO:0000256" key="1">
    <source>
        <dbReference type="ARBA" id="ARBA00022679"/>
    </source>
</evidence>
<organism evidence="6 7">
    <name type="scientific">Alternaria tenuissima</name>
    <dbReference type="NCBI Taxonomy" id="119927"/>
    <lineage>
        <taxon>Eukaryota</taxon>
        <taxon>Fungi</taxon>
        <taxon>Dikarya</taxon>
        <taxon>Ascomycota</taxon>
        <taxon>Pezizomycotina</taxon>
        <taxon>Dothideomycetes</taxon>
        <taxon>Pleosporomycetidae</taxon>
        <taxon>Pleosporales</taxon>
        <taxon>Pleosporineae</taxon>
        <taxon>Pleosporaceae</taxon>
        <taxon>Alternaria</taxon>
        <taxon>Alternaria sect. Alternaria</taxon>
        <taxon>Alternaria alternata complex</taxon>
    </lineage>
</organism>
<dbReference type="InterPro" id="IPR016181">
    <property type="entry name" value="Acyl_CoA_acyltransferase"/>
</dbReference>
<comment type="caution">
    <text evidence="6">The sequence shown here is derived from an EMBL/GenBank/DDBJ whole genome shotgun (WGS) entry which is preliminary data.</text>
</comment>
<dbReference type="AlphaFoldDB" id="A0A4Q4M8D7"/>
<feature type="chain" id="PRO_5020500776" description="N-acetyltransferase domain-containing protein" evidence="4">
    <location>
        <begin position="24"/>
        <end position="406"/>
    </location>
</feature>
<name>A0A4Q4M8D7_9PLEO</name>
<dbReference type="PANTHER" id="PTHR10908">
    <property type="entry name" value="SEROTONIN N-ACETYLTRANSFERASE"/>
    <property type="match status" value="1"/>
</dbReference>
<dbReference type="InterPro" id="IPR051635">
    <property type="entry name" value="SNAT-like"/>
</dbReference>
<evidence type="ECO:0000256" key="2">
    <source>
        <dbReference type="ARBA" id="ARBA00023315"/>
    </source>
</evidence>
<gene>
    <name evidence="6" type="ORF">AA0114_g9677</name>
</gene>
<evidence type="ECO:0000259" key="5">
    <source>
        <dbReference type="PROSITE" id="PS51186"/>
    </source>
</evidence>
<proteinExistence type="predicted"/>
<dbReference type="GO" id="GO:0005737">
    <property type="term" value="C:cytoplasm"/>
    <property type="evidence" value="ECO:0007669"/>
    <property type="project" value="TreeGrafter"/>
</dbReference>
<keyword evidence="4" id="KW-0732">Signal</keyword>
<dbReference type="GO" id="GO:0004059">
    <property type="term" value="F:aralkylamine N-acetyltransferase activity"/>
    <property type="evidence" value="ECO:0007669"/>
    <property type="project" value="TreeGrafter"/>
</dbReference>
<dbReference type="InterPro" id="IPR000182">
    <property type="entry name" value="GNAT_dom"/>
</dbReference>
<sequence length="406" mass="44987">MQENRLAAAAPILLLHVIRKSIATTLLVRAWADEAAAEHTPLAPPAAPERNTETCPRLLPRVSSRPQLTRNDLQRQREAKRTASKGGAEAAESRESSRNHEPTNPSLHFGLLQLHPPASLPYPSIAHPPQRLLPSTAKMPRDLLADKKTLDAMPQLSREPETVSGPEPVEQSSLVPHRSSNIAQEGRLKQMGVRPYASLLNIDDLDDCDWLEHAAFDPVEAASREKLEYRLRTCGELCSGLFSSAYPTTSGPLGETIKLHSFPSLDSTDTDRKRVIIGHIISTKANSPVVTDDAMDYPKDWKTNYQLTPKVGHNEDGQTVCLHSLCVHPNFARKGLGSILLQSYVQRIKDSGVASRIALICRDRYIQFYEKAGFKKIGLSKCQYGGGNWVDMVLDFEDSGDDGWEY</sequence>
<dbReference type="CDD" id="cd04301">
    <property type="entry name" value="NAT_SF"/>
    <property type="match status" value="1"/>
</dbReference>
<dbReference type="EMBL" id="PDXA01000039">
    <property type="protein sequence ID" value="RYN44719.1"/>
    <property type="molecule type" value="Genomic_DNA"/>
</dbReference>